<comment type="caution">
    <text evidence="11">The sequence shown here is derived from an EMBL/GenBank/DDBJ whole genome shotgun (WGS) entry which is preliminary data.</text>
</comment>
<feature type="transmembrane region" description="Helical" evidence="8">
    <location>
        <begin position="165"/>
        <end position="184"/>
    </location>
</feature>
<feature type="transmembrane region" description="Helical" evidence="8">
    <location>
        <begin position="37"/>
        <end position="62"/>
    </location>
</feature>
<keyword evidence="5" id="KW-0067">ATP-binding</keyword>
<evidence type="ECO:0000256" key="8">
    <source>
        <dbReference type="SAM" id="Phobius"/>
    </source>
</evidence>
<dbReference type="EMBL" id="CAKXZS010000045">
    <property type="protein sequence ID" value="CAH2406390.1"/>
    <property type="molecule type" value="Genomic_DNA"/>
</dbReference>
<dbReference type="InterPro" id="IPR011527">
    <property type="entry name" value="ABC1_TM_dom"/>
</dbReference>
<dbReference type="InterPro" id="IPR003439">
    <property type="entry name" value="ABC_transporter-like_ATP-bd"/>
</dbReference>
<evidence type="ECO:0000256" key="6">
    <source>
        <dbReference type="ARBA" id="ARBA00022989"/>
    </source>
</evidence>
<dbReference type="Proteomes" id="UP001152604">
    <property type="component" value="Unassembled WGS sequence"/>
</dbReference>
<evidence type="ECO:0000259" key="10">
    <source>
        <dbReference type="PROSITE" id="PS50929"/>
    </source>
</evidence>
<feature type="transmembrane region" description="Helical" evidence="8">
    <location>
        <begin position="280"/>
        <end position="298"/>
    </location>
</feature>
<dbReference type="SMART" id="SM00382">
    <property type="entry name" value="AAA"/>
    <property type="match status" value="1"/>
</dbReference>
<evidence type="ECO:0000313" key="12">
    <source>
        <dbReference type="Proteomes" id="UP001152604"/>
    </source>
</evidence>
<evidence type="ECO:0000313" key="11">
    <source>
        <dbReference type="EMBL" id="CAH2406390.1"/>
    </source>
</evidence>
<keyword evidence="12" id="KW-1185">Reference proteome</keyword>
<dbReference type="InterPro" id="IPR039421">
    <property type="entry name" value="Type_1_exporter"/>
</dbReference>
<dbReference type="PROSITE" id="PS00211">
    <property type="entry name" value="ABC_TRANSPORTER_1"/>
    <property type="match status" value="1"/>
</dbReference>
<protein>
    <recommendedName>
        <fullName evidence="13">ABC transporter ATP-binding protein</fullName>
    </recommendedName>
</protein>
<gene>
    <name evidence="11" type="ORF">MES4922_50002</name>
</gene>
<name>A0ABM9EB03_9HYPH</name>
<feature type="domain" description="ABC transmembrane type-1" evidence="10">
    <location>
        <begin position="39"/>
        <end position="309"/>
    </location>
</feature>
<evidence type="ECO:0008006" key="13">
    <source>
        <dbReference type="Google" id="ProtNLM"/>
    </source>
</evidence>
<dbReference type="Pfam" id="PF00664">
    <property type="entry name" value="ABC_membrane"/>
    <property type="match status" value="1"/>
</dbReference>
<comment type="similarity">
    <text evidence="2">Belongs to the ABC transporter superfamily.</text>
</comment>
<evidence type="ECO:0000256" key="5">
    <source>
        <dbReference type="ARBA" id="ARBA00022840"/>
    </source>
</evidence>
<dbReference type="PROSITE" id="PS50929">
    <property type="entry name" value="ABC_TM1F"/>
    <property type="match status" value="1"/>
</dbReference>
<comment type="subcellular location">
    <subcellularLocation>
        <location evidence="1">Cell membrane</location>
        <topology evidence="1">Multi-pass membrane protein</topology>
    </subcellularLocation>
</comment>
<keyword evidence="4" id="KW-0547">Nucleotide-binding</keyword>
<keyword evidence="7 8" id="KW-0472">Membrane</keyword>
<evidence type="ECO:0000256" key="3">
    <source>
        <dbReference type="ARBA" id="ARBA00022692"/>
    </source>
</evidence>
<evidence type="ECO:0000256" key="2">
    <source>
        <dbReference type="ARBA" id="ARBA00005417"/>
    </source>
</evidence>
<dbReference type="PANTHER" id="PTHR24221:SF654">
    <property type="entry name" value="ATP-BINDING CASSETTE SUB-FAMILY B MEMBER 6"/>
    <property type="match status" value="1"/>
</dbReference>
<feature type="domain" description="ABC transporter" evidence="9">
    <location>
        <begin position="363"/>
        <end position="597"/>
    </location>
</feature>
<dbReference type="Pfam" id="PF00005">
    <property type="entry name" value="ABC_tran"/>
    <property type="match status" value="1"/>
</dbReference>
<evidence type="ECO:0000256" key="1">
    <source>
        <dbReference type="ARBA" id="ARBA00004651"/>
    </source>
</evidence>
<sequence length="606" mass="66695">MSEAGGVIRHGAVRASLRDLSHLLRIVGKPRWATPALLALGFLSSVAETLGITLILLFLYLVSNRITDTGDGFQGRALGEAVAWLGSPTRLAVAILLLILARGALALVYSLISSSIGERISERTRNLVHEQYLRVAFGFVQQREQSQLMEVLGTESWLVAQAYGAVTRLIINSCSIFVFALFLLTISWKILLIAAVGSIAISAILRIFSRPARDLGRQVKKIHQSLGEHMLMTLQALRTIRAYGQETLHQRRFVQSSAAARNASLSLIRLSSWIGPTTEIGYLGMLGSIVLVSGWWHISFEVTLAAVALLYRLQPHTQEFEGNLLFLAQMQPQLRSVLEMIQSEDKEYPPQGIIALRNLDAGIVFEHVSFGYDPDTLVLNDLSFEIPAGVTTALIGASGAGKTTIVNLLLRLYEPTSGDIKIDATRLKDIKRDDWLSRIAVTGQDVDLVEGTVTDNIRMAKADATEDEIIAAARSAGVAAFVEDLPDRYDTWIGQEGLRFSGGQRQRIGLARAVLRDPDFLILDEAMNALDTALEDQVRRAIDRQLGNRTILLITHRIETARDAANVVWIENGRVRSQGPASLVVPQYQQHQQEIVSATDVQSKGR</sequence>
<dbReference type="PROSITE" id="PS50893">
    <property type="entry name" value="ABC_TRANSPORTER_2"/>
    <property type="match status" value="1"/>
</dbReference>
<organism evidence="11 12">
    <name type="scientific">Mesorhizobium ventifaucium</name>
    <dbReference type="NCBI Taxonomy" id="666020"/>
    <lineage>
        <taxon>Bacteria</taxon>
        <taxon>Pseudomonadati</taxon>
        <taxon>Pseudomonadota</taxon>
        <taxon>Alphaproteobacteria</taxon>
        <taxon>Hyphomicrobiales</taxon>
        <taxon>Phyllobacteriaceae</taxon>
        <taxon>Mesorhizobium</taxon>
    </lineage>
</organism>
<proteinExistence type="inferred from homology"/>
<evidence type="ECO:0000259" key="9">
    <source>
        <dbReference type="PROSITE" id="PS50893"/>
    </source>
</evidence>
<dbReference type="InterPro" id="IPR036640">
    <property type="entry name" value="ABC1_TM_sf"/>
</dbReference>
<feature type="transmembrane region" description="Helical" evidence="8">
    <location>
        <begin position="190"/>
        <end position="208"/>
    </location>
</feature>
<dbReference type="InterPro" id="IPR003593">
    <property type="entry name" value="AAA+_ATPase"/>
</dbReference>
<evidence type="ECO:0000256" key="7">
    <source>
        <dbReference type="ARBA" id="ARBA00023136"/>
    </source>
</evidence>
<keyword evidence="6 8" id="KW-1133">Transmembrane helix</keyword>
<dbReference type="SUPFAM" id="SSF52540">
    <property type="entry name" value="P-loop containing nucleoside triphosphate hydrolases"/>
    <property type="match status" value="1"/>
</dbReference>
<dbReference type="InterPro" id="IPR017871">
    <property type="entry name" value="ABC_transporter-like_CS"/>
</dbReference>
<keyword evidence="3 8" id="KW-0812">Transmembrane</keyword>
<feature type="transmembrane region" description="Helical" evidence="8">
    <location>
        <begin position="91"/>
        <end position="112"/>
    </location>
</feature>
<accession>A0ABM9EB03</accession>
<dbReference type="PANTHER" id="PTHR24221">
    <property type="entry name" value="ATP-BINDING CASSETTE SUB-FAMILY B"/>
    <property type="match status" value="1"/>
</dbReference>
<dbReference type="Gene3D" id="1.20.1560.10">
    <property type="entry name" value="ABC transporter type 1, transmembrane domain"/>
    <property type="match status" value="1"/>
</dbReference>
<dbReference type="InterPro" id="IPR027417">
    <property type="entry name" value="P-loop_NTPase"/>
</dbReference>
<dbReference type="Gene3D" id="3.40.50.300">
    <property type="entry name" value="P-loop containing nucleotide triphosphate hydrolases"/>
    <property type="match status" value="1"/>
</dbReference>
<dbReference type="RefSeq" id="WP_254027560.1">
    <property type="nucleotide sequence ID" value="NZ_CAKXZS010000045.1"/>
</dbReference>
<reference evidence="11" key="1">
    <citation type="submission" date="2022-03" db="EMBL/GenBank/DDBJ databases">
        <authorList>
            <person name="Brunel B."/>
        </authorList>
    </citation>
    <scope>NUCLEOTIDE SEQUENCE</scope>
    <source>
        <strain evidence="11">STM4922sample</strain>
    </source>
</reference>
<evidence type="ECO:0000256" key="4">
    <source>
        <dbReference type="ARBA" id="ARBA00022741"/>
    </source>
</evidence>
<dbReference type="SUPFAM" id="SSF90123">
    <property type="entry name" value="ABC transporter transmembrane region"/>
    <property type="match status" value="1"/>
</dbReference>